<dbReference type="SUPFAM" id="SSF54814">
    <property type="entry name" value="Prokaryotic type KH domain (KH-domain type II)"/>
    <property type="match status" value="1"/>
</dbReference>
<feature type="region of interest" description="G5" evidence="9">
    <location>
        <begin position="160"/>
        <end position="162"/>
    </location>
</feature>
<feature type="binding site" evidence="8">
    <location>
        <begin position="69"/>
        <end position="73"/>
    </location>
    <ligand>
        <name>GTP</name>
        <dbReference type="ChEBI" id="CHEBI:37565"/>
    </ligand>
</feature>
<dbReference type="Pfam" id="PF01926">
    <property type="entry name" value="MMR_HSR1"/>
    <property type="match status" value="1"/>
</dbReference>
<dbReference type="InterPro" id="IPR004044">
    <property type="entry name" value="KH_dom_type_2"/>
</dbReference>
<dbReference type="eggNOG" id="COG1159">
    <property type="taxonomic scope" value="Bacteria"/>
</dbReference>
<dbReference type="GO" id="GO:0000028">
    <property type="term" value="P:ribosomal small subunit assembly"/>
    <property type="evidence" value="ECO:0007669"/>
    <property type="project" value="TreeGrafter"/>
</dbReference>
<comment type="caution">
    <text evidence="11">The sequence shown here is derived from an EMBL/GenBank/DDBJ whole genome shotgun (WGS) entry which is preliminary data.</text>
</comment>
<dbReference type="HOGENOM" id="CLU_038009_1_0_9"/>
<dbReference type="Gene3D" id="3.40.50.300">
    <property type="entry name" value="P-loop containing nucleotide triphosphate hydrolases"/>
    <property type="match status" value="1"/>
</dbReference>
<dbReference type="InterPro" id="IPR005662">
    <property type="entry name" value="GTPase_Era-like"/>
</dbReference>
<evidence type="ECO:0000256" key="1">
    <source>
        <dbReference type="ARBA" id="ARBA00007921"/>
    </source>
</evidence>
<dbReference type="InterPro" id="IPR009019">
    <property type="entry name" value="KH_sf_prok-type"/>
</dbReference>
<dbReference type="GO" id="GO:0005525">
    <property type="term" value="F:GTP binding"/>
    <property type="evidence" value="ECO:0007669"/>
    <property type="project" value="UniProtKB-UniRule"/>
</dbReference>
<evidence type="ECO:0000256" key="4">
    <source>
        <dbReference type="ARBA" id="ARBA00022741"/>
    </source>
</evidence>
<organism evidence="11 12">
    <name type="scientific">Dialister micraerophilus DSM 19965</name>
    <dbReference type="NCBI Taxonomy" id="888062"/>
    <lineage>
        <taxon>Bacteria</taxon>
        <taxon>Bacillati</taxon>
        <taxon>Bacillota</taxon>
        <taxon>Negativicutes</taxon>
        <taxon>Veillonellales</taxon>
        <taxon>Veillonellaceae</taxon>
        <taxon>Dialister</taxon>
    </lineage>
</organism>
<keyword evidence="4 8" id="KW-0547">Nucleotide-binding</keyword>
<dbReference type="HAMAP" id="MF_00367">
    <property type="entry name" value="GTPase_Era"/>
    <property type="match status" value="1"/>
</dbReference>
<protein>
    <recommendedName>
        <fullName evidence="2 8">GTPase Era</fullName>
    </recommendedName>
</protein>
<dbReference type="FunFam" id="3.30.300.20:FF:000003">
    <property type="entry name" value="GTPase Era"/>
    <property type="match status" value="1"/>
</dbReference>
<dbReference type="InterPro" id="IPR027417">
    <property type="entry name" value="P-loop_NTPase"/>
</dbReference>
<comment type="subcellular location">
    <subcellularLocation>
        <location evidence="8">Cytoplasm</location>
    </subcellularLocation>
    <subcellularLocation>
        <location evidence="8">Cell membrane</location>
        <topology evidence="8">Peripheral membrane protein</topology>
    </subcellularLocation>
</comment>
<feature type="binding site" evidence="8">
    <location>
        <begin position="131"/>
        <end position="134"/>
    </location>
    <ligand>
        <name>GTP</name>
        <dbReference type="ChEBI" id="CHEBI:37565"/>
    </ligand>
</feature>
<dbReference type="NCBIfam" id="TIGR00436">
    <property type="entry name" value="era"/>
    <property type="match status" value="1"/>
</dbReference>
<keyword evidence="6 8" id="KW-0342">GTP-binding</keyword>
<dbReference type="NCBIfam" id="NF000908">
    <property type="entry name" value="PRK00089.1"/>
    <property type="match status" value="1"/>
</dbReference>
<keyword evidence="7 8" id="KW-0472">Membrane</keyword>
<feature type="region of interest" description="G1" evidence="9">
    <location>
        <begin position="22"/>
        <end position="29"/>
    </location>
</feature>
<dbReference type="EMBL" id="AFBB01000007">
    <property type="protein sequence ID" value="EGF15233.1"/>
    <property type="molecule type" value="Genomic_DNA"/>
</dbReference>
<evidence type="ECO:0000256" key="3">
    <source>
        <dbReference type="ARBA" id="ARBA00022517"/>
    </source>
</evidence>
<comment type="similarity">
    <text evidence="1 8 9">Belongs to the TRAFAC class TrmE-Era-EngA-EngB-Septin-like GTPase superfamily. Era GTPase family.</text>
</comment>
<dbReference type="Pfam" id="PF07650">
    <property type="entry name" value="KH_2"/>
    <property type="match status" value="1"/>
</dbReference>
<dbReference type="GO" id="GO:0005886">
    <property type="term" value="C:plasma membrane"/>
    <property type="evidence" value="ECO:0007669"/>
    <property type="project" value="UniProtKB-SubCell"/>
</dbReference>
<dbReference type="GO" id="GO:0043024">
    <property type="term" value="F:ribosomal small subunit binding"/>
    <property type="evidence" value="ECO:0007669"/>
    <property type="project" value="TreeGrafter"/>
</dbReference>
<dbReference type="PANTHER" id="PTHR42698:SF1">
    <property type="entry name" value="GTPASE ERA, MITOCHONDRIAL"/>
    <property type="match status" value="1"/>
</dbReference>
<keyword evidence="5 8" id="KW-0694">RNA-binding</keyword>
<feature type="region of interest" description="G3" evidence="9">
    <location>
        <begin position="69"/>
        <end position="72"/>
    </location>
</feature>
<evidence type="ECO:0000256" key="2">
    <source>
        <dbReference type="ARBA" id="ARBA00020484"/>
    </source>
</evidence>
<dbReference type="AlphaFoldDB" id="F2BW78"/>
<dbReference type="CDD" id="cd22534">
    <property type="entry name" value="KH-II_Era"/>
    <property type="match status" value="1"/>
</dbReference>
<name>F2BW78_9FIRM</name>
<dbReference type="SUPFAM" id="SSF52540">
    <property type="entry name" value="P-loop containing nucleoside triphosphate hydrolases"/>
    <property type="match status" value="1"/>
</dbReference>
<evidence type="ECO:0000256" key="9">
    <source>
        <dbReference type="PROSITE-ProRule" id="PRU01050"/>
    </source>
</evidence>
<dbReference type="STRING" id="888062.HMPREF9083_0445"/>
<dbReference type="GO" id="GO:0070181">
    <property type="term" value="F:small ribosomal subunit rRNA binding"/>
    <property type="evidence" value="ECO:0007669"/>
    <property type="project" value="UniProtKB-UniRule"/>
</dbReference>
<sequence length="307" mass="34962">MKQEKLMDNEEKFHSGFIALVGRPNVGKSTLLNTVLGEKISIVSAHAQTTRNKITGVWNGENSQIVFLDTPGMHKPKSKLGEVIRQSTVDAIGEVDIVVMLCACDDPPGAGDRYLLSLLENKKTPVVLVLNKIDLVSEVAILKKIKQYSQMYNFKEIIPVSAQTGRNMDELMQVLEKMLPEGPKYFPDDMITDQPERIIVQEIVREKILLRTHEEIPHAIGVFTEEFKVRENGKVYIRCTIYVERESQKRIVIGSKGSLLKDAGKEAREEIQKVVGSPVFLDLWVKVNRDWKNKDYMLRELGYKEHK</sequence>
<dbReference type="InterPro" id="IPR030388">
    <property type="entry name" value="G_ERA_dom"/>
</dbReference>
<keyword evidence="12" id="KW-1185">Reference proteome</keyword>
<reference evidence="11 12" key="1">
    <citation type="submission" date="2011-02" db="EMBL/GenBank/DDBJ databases">
        <authorList>
            <person name="Muzny D."/>
            <person name="Qin X."/>
            <person name="Deng J."/>
            <person name="Jiang H."/>
            <person name="Liu Y."/>
            <person name="Qu J."/>
            <person name="Song X.-Z."/>
            <person name="Zhang L."/>
            <person name="Thornton R."/>
            <person name="Coyle M."/>
            <person name="Francisco L."/>
            <person name="Jackson L."/>
            <person name="Javaid M."/>
            <person name="Korchina V."/>
            <person name="Kovar C."/>
            <person name="Mata R."/>
            <person name="Mathew T."/>
            <person name="Ngo R."/>
            <person name="Nguyen L."/>
            <person name="Nguyen N."/>
            <person name="Okwuonu G."/>
            <person name="Ongeri F."/>
            <person name="Pham C."/>
            <person name="Simmons D."/>
            <person name="Wilczek-Boney K."/>
            <person name="Hale W."/>
            <person name="Jakkamsetti A."/>
            <person name="Pham P."/>
            <person name="Ruth R."/>
            <person name="San Lucas F."/>
            <person name="Warren J."/>
            <person name="Zhang J."/>
            <person name="Zhao Z."/>
            <person name="Zhou C."/>
            <person name="Zhu D."/>
            <person name="Lee S."/>
            <person name="Bess C."/>
            <person name="Blankenburg K."/>
            <person name="Forbes L."/>
            <person name="Fu Q."/>
            <person name="Gubbala S."/>
            <person name="Hirani K."/>
            <person name="Jayaseelan J.C."/>
            <person name="Lara F."/>
            <person name="Munidasa M."/>
            <person name="Palculict T."/>
            <person name="Patil S."/>
            <person name="Pu L.-L."/>
            <person name="Saada N."/>
            <person name="Tang L."/>
            <person name="Weissenberger G."/>
            <person name="Zhu Y."/>
            <person name="Hemphill L."/>
            <person name="Shang Y."/>
            <person name="Youmans B."/>
            <person name="Ayvaz T."/>
            <person name="Ross M."/>
            <person name="Santibanez J."/>
            <person name="Aqrawi P."/>
            <person name="Gross S."/>
            <person name="Joshi V."/>
            <person name="Fowler G."/>
            <person name="Nazareth L."/>
            <person name="Reid J."/>
            <person name="Worley K."/>
            <person name="Petrosino J."/>
            <person name="Highlander S."/>
            <person name="Gibbs R."/>
        </authorList>
    </citation>
    <scope>NUCLEOTIDE SEQUENCE [LARGE SCALE GENOMIC DNA]</scope>
    <source>
        <strain evidence="11 12">DSM 19965</strain>
    </source>
</reference>
<feature type="binding site" evidence="8">
    <location>
        <begin position="22"/>
        <end position="29"/>
    </location>
    <ligand>
        <name>GTP</name>
        <dbReference type="ChEBI" id="CHEBI:37565"/>
    </ligand>
</feature>
<keyword evidence="8" id="KW-0699">rRNA-binding</keyword>
<evidence type="ECO:0000256" key="7">
    <source>
        <dbReference type="ARBA" id="ARBA00023136"/>
    </source>
</evidence>
<dbReference type="PANTHER" id="PTHR42698">
    <property type="entry name" value="GTPASE ERA"/>
    <property type="match status" value="1"/>
</dbReference>
<evidence type="ECO:0000256" key="5">
    <source>
        <dbReference type="ARBA" id="ARBA00022884"/>
    </source>
</evidence>
<evidence type="ECO:0000313" key="11">
    <source>
        <dbReference type="EMBL" id="EGF15233.1"/>
    </source>
</evidence>
<dbReference type="InterPro" id="IPR005225">
    <property type="entry name" value="Small_GTP-bd"/>
</dbReference>
<keyword evidence="8" id="KW-0963">Cytoplasm</keyword>
<evidence type="ECO:0000313" key="12">
    <source>
        <dbReference type="Proteomes" id="UP000003503"/>
    </source>
</evidence>
<feature type="region of interest" description="G2" evidence="9">
    <location>
        <begin position="48"/>
        <end position="52"/>
    </location>
</feature>
<dbReference type="FunFam" id="3.40.50.300:FF:000094">
    <property type="entry name" value="GTPase Era"/>
    <property type="match status" value="1"/>
</dbReference>
<gene>
    <name evidence="8 11" type="primary">era</name>
    <name evidence="11" type="ORF">HMPREF9083_0445</name>
</gene>
<evidence type="ECO:0000259" key="10">
    <source>
        <dbReference type="PROSITE" id="PS51713"/>
    </source>
</evidence>
<evidence type="ECO:0000256" key="6">
    <source>
        <dbReference type="ARBA" id="ARBA00023134"/>
    </source>
</evidence>
<evidence type="ECO:0000256" key="8">
    <source>
        <dbReference type="HAMAP-Rule" id="MF_00367"/>
    </source>
</evidence>
<feature type="region of interest" description="G4" evidence="9">
    <location>
        <begin position="131"/>
        <end position="134"/>
    </location>
</feature>
<dbReference type="PRINTS" id="PR00449">
    <property type="entry name" value="RASTRNSFRMNG"/>
</dbReference>
<dbReference type="GO" id="GO:0005829">
    <property type="term" value="C:cytosol"/>
    <property type="evidence" value="ECO:0007669"/>
    <property type="project" value="TreeGrafter"/>
</dbReference>
<dbReference type="Proteomes" id="UP000003503">
    <property type="component" value="Unassembled WGS sequence"/>
</dbReference>
<comment type="subunit">
    <text evidence="8">Monomer.</text>
</comment>
<accession>F2BW78</accession>
<proteinExistence type="inferred from homology"/>
<keyword evidence="3 8" id="KW-0690">Ribosome biogenesis</keyword>
<dbReference type="GO" id="GO:0003924">
    <property type="term" value="F:GTPase activity"/>
    <property type="evidence" value="ECO:0007669"/>
    <property type="project" value="UniProtKB-UniRule"/>
</dbReference>
<dbReference type="CDD" id="cd04163">
    <property type="entry name" value="Era"/>
    <property type="match status" value="1"/>
</dbReference>
<feature type="domain" description="Era-type G" evidence="10">
    <location>
        <begin position="14"/>
        <end position="181"/>
    </location>
</feature>
<dbReference type="PROSITE" id="PS51713">
    <property type="entry name" value="G_ERA"/>
    <property type="match status" value="1"/>
</dbReference>
<dbReference type="NCBIfam" id="TIGR00231">
    <property type="entry name" value="small_GTP"/>
    <property type="match status" value="1"/>
</dbReference>
<dbReference type="InterPro" id="IPR015946">
    <property type="entry name" value="KH_dom-like_a/b"/>
</dbReference>
<dbReference type="Gene3D" id="3.30.300.20">
    <property type="match status" value="1"/>
</dbReference>
<comment type="function">
    <text evidence="8">An essential GTPase that binds both GDP and GTP, with rapid nucleotide exchange. Plays a role in 16S rRNA processing and 30S ribosomal subunit biogenesis and possibly also in cell cycle regulation and energy metabolism.</text>
</comment>
<dbReference type="InterPro" id="IPR006073">
    <property type="entry name" value="GTP-bd"/>
</dbReference>
<keyword evidence="8" id="KW-1003">Cell membrane</keyword>